<dbReference type="InterPro" id="IPR032867">
    <property type="entry name" value="DYW_dom"/>
</dbReference>
<feature type="repeat" description="PPR" evidence="3">
    <location>
        <begin position="310"/>
        <end position="345"/>
    </location>
</feature>
<dbReference type="InterPro" id="IPR002885">
    <property type="entry name" value="PPR_rpt"/>
</dbReference>
<comment type="caution">
    <text evidence="5">The sequence shown here is derived from an EMBL/GenBank/DDBJ whole genome shotgun (WGS) entry which is preliminary data.</text>
</comment>
<dbReference type="Pfam" id="PF14432">
    <property type="entry name" value="DYW_deaminase"/>
    <property type="match status" value="1"/>
</dbReference>
<evidence type="ECO:0000313" key="5">
    <source>
        <dbReference type="EMBL" id="KAF3438337.1"/>
    </source>
</evidence>
<feature type="repeat" description="PPR" evidence="3">
    <location>
        <begin position="178"/>
        <end position="208"/>
    </location>
</feature>
<evidence type="ECO:0000256" key="2">
    <source>
        <dbReference type="ARBA" id="ARBA00022737"/>
    </source>
</evidence>
<keyword evidence="6" id="KW-1185">Reference proteome</keyword>
<dbReference type="FunFam" id="1.25.40.10:FF:000344">
    <property type="entry name" value="Pentatricopeptide repeat-containing protein"/>
    <property type="match status" value="2"/>
</dbReference>
<dbReference type="OrthoDB" id="185373at2759"/>
<dbReference type="PANTHER" id="PTHR47926">
    <property type="entry name" value="PENTATRICOPEPTIDE REPEAT-CONTAINING PROTEIN"/>
    <property type="match status" value="1"/>
</dbReference>
<feature type="repeat" description="PPR" evidence="3">
    <location>
        <begin position="412"/>
        <end position="446"/>
    </location>
</feature>
<proteinExistence type="inferred from homology"/>
<dbReference type="InterPro" id="IPR046960">
    <property type="entry name" value="PPR_At4g14850-like_plant"/>
</dbReference>
<dbReference type="Proteomes" id="UP000796880">
    <property type="component" value="Unassembled WGS sequence"/>
</dbReference>
<evidence type="ECO:0000256" key="3">
    <source>
        <dbReference type="PROSITE-ProRule" id="PRU00708"/>
    </source>
</evidence>
<organism evidence="5 6">
    <name type="scientific">Rhamnella rubrinervis</name>
    <dbReference type="NCBI Taxonomy" id="2594499"/>
    <lineage>
        <taxon>Eukaryota</taxon>
        <taxon>Viridiplantae</taxon>
        <taxon>Streptophyta</taxon>
        <taxon>Embryophyta</taxon>
        <taxon>Tracheophyta</taxon>
        <taxon>Spermatophyta</taxon>
        <taxon>Magnoliopsida</taxon>
        <taxon>eudicotyledons</taxon>
        <taxon>Gunneridae</taxon>
        <taxon>Pentapetalae</taxon>
        <taxon>rosids</taxon>
        <taxon>fabids</taxon>
        <taxon>Rosales</taxon>
        <taxon>Rhamnaceae</taxon>
        <taxon>rhamnoid group</taxon>
        <taxon>Rhamneae</taxon>
        <taxon>Rhamnella</taxon>
    </lineage>
</organism>
<dbReference type="GO" id="GO:0009451">
    <property type="term" value="P:RNA modification"/>
    <property type="evidence" value="ECO:0007669"/>
    <property type="project" value="InterPro"/>
</dbReference>
<dbReference type="Pfam" id="PF01535">
    <property type="entry name" value="PPR"/>
    <property type="match status" value="3"/>
</dbReference>
<dbReference type="Pfam" id="PF20430">
    <property type="entry name" value="Eplus_motif"/>
    <property type="match status" value="1"/>
</dbReference>
<dbReference type="InterPro" id="IPR011990">
    <property type="entry name" value="TPR-like_helical_dom_sf"/>
</dbReference>
<dbReference type="Pfam" id="PF13041">
    <property type="entry name" value="PPR_2"/>
    <property type="match status" value="2"/>
</dbReference>
<dbReference type="Gene3D" id="1.25.40.10">
    <property type="entry name" value="Tetratricopeptide repeat domain"/>
    <property type="match status" value="4"/>
</dbReference>
<dbReference type="NCBIfam" id="TIGR00756">
    <property type="entry name" value="PPR"/>
    <property type="match status" value="6"/>
</dbReference>
<name>A0A8K0E7S7_9ROSA</name>
<dbReference type="EMBL" id="VOIH02000009">
    <property type="protein sequence ID" value="KAF3438337.1"/>
    <property type="molecule type" value="Genomic_DNA"/>
</dbReference>
<evidence type="ECO:0000256" key="1">
    <source>
        <dbReference type="ARBA" id="ARBA00006643"/>
    </source>
</evidence>
<feature type="repeat" description="PPR" evidence="3">
    <location>
        <begin position="209"/>
        <end position="243"/>
    </location>
</feature>
<dbReference type="GO" id="GO:0008270">
    <property type="term" value="F:zinc ion binding"/>
    <property type="evidence" value="ECO:0007669"/>
    <property type="project" value="InterPro"/>
</dbReference>
<dbReference type="PANTHER" id="PTHR47926:SF347">
    <property type="entry name" value="PENTATRICOPEPTIDE REPEAT-CONTAINING PROTEIN"/>
    <property type="match status" value="1"/>
</dbReference>
<gene>
    <name evidence="5" type="ORF">FNV43_RR21099</name>
</gene>
<feature type="domain" description="DYW" evidence="4">
    <location>
        <begin position="617"/>
        <end position="709"/>
    </location>
</feature>
<dbReference type="AlphaFoldDB" id="A0A8K0E7S7"/>
<evidence type="ECO:0000259" key="4">
    <source>
        <dbReference type="Pfam" id="PF14432"/>
    </source>
</evidence>
<evidence type="ECO:0000313" key="6">
    <source>
        <dbReference type="Proteomes" id="UP000796880"/>
    </source>
</evidence>
<keyword evidence="2" id="KW-0677">Repeat</keyword>
<feature type="repeat" description="PPR" evidence="3">
    <location>
        <begin position="381"/>
        <end position="411"/>
    </location>
</feature>
<dbReference type="InterPro" id="IPR046849">
    <property type="entry name" value="E2_motif"/>
</dbReference>
<dbReference type="PROSITE" id="PS51375">
    <property type="entry name" value="PPR"/>
    <property type="match status" value="6"/>
</dbReference>
<accession>A0A8K0E7S7</accession>
<feature type="repeat" description="PPR" evidence="3">
    <location>
        <begin position="108"/>
        <end position="142"/>
    </location>
</feature>
<reference evidence="5" key="1">
    <citation type="submission" date="2020-03" db="EMBL/GenBank/DDBJ databases">
        <title>A high-quality chromosome-level genome assembly of a woody plant with both climbing and erect habits, Rhamnella rubrinervis.</title>
        <authorList>
            <person name="Lu Z."/>
            <person name="Yang Y."/>
            <person name="Zhu X."/>
            <person name="Sun Y."/>
        </authorList>
    </citation>
    <scope>NUCLEOTIDE SEQUENCE</scope>
    <source>
        <strain evidence="5">BYM</strain>
        <tissue evidence="5">Leaf</tissue>
    </source>
</reference>
<protein>
    <recommendedName>
        <fullName evidence="4">DYW domain-containing protein</fullName>
    </recommendedName>
</protein>
<sequence>MLWWARRFRDQQAHKALISFLYKQFTTQLAIGVHQSSAHQASSLFSLLEACHRSKSIYEAKKIHQYLLTNNTHIEERWQLFEKLAQVYIACDLVGLARRVFDEIPKPSVILWNLMIRAYAWNGPFQEAIDLYHGMLNAGVRPTKFTFPFVLKACSGLQDVEVGQEIHERAKSFGLHSDVYVCTALIDMYAKCGDLVEAHRVFHGMLNRDVVAWNAMIAGFSLHGYYDDTVQLLIQMQKAGTCPNSSTIVAVLPTVAQANALSQGKAIHGYSVRRNFCNDVVLGTGLLDMYAKCQCISYARRIFDILDVRNEICWSAMIGAYVMCDSMRDALALFVEMVCKSGMKPTPVTLGSILRASAKLNDLSIGRQVHCYAIKSGFELDTMVGNTLLSMYAKCGNIDNAARFFAKMMSKDTVSYSAIISGCVQNGYAEEGLLKFHHMQLSGIEPDVPTMVSVLPACSHLAAFDNMGHAHMGYHLMECNDSWLWNSWPWGEALSLFNYMNAAGIKPDDVTFIGLLSACSHSGLVTEGKHWRAGLLDEATFSSRECHLRLIAVGKWDDAANVRIMQKNQGFKKSPGCSWVEVNGVIHGFVGGDQSHPQSTQIHEKLEELLVGMKRLGYHAESGFVLQDVEEEEKERILLYHSEKLAIAFGILSLSPRKPILVTKNLRVCGDCHAAIKLISLVTKRRITVRDTSRFHHFTDGICNCGDFW</sequence>
<dbReference type="GO" id="GO:0003723">
    <property type="term" value="F:RNA binding"/>
    <property type="evidence" value="ECO:0007669"/>
    <property type="project" value="InterPro"/>
</dbReference>
<comment type="similarity">
    <text evidence="1">Belongs to the PPR family. PCMP-H subfamily.</text>
</comment>